<evidence type="ECO:0000313" key="2">
    <source>
        <dbReference type="EMBL" id="MBA5776140.1"/>
    </source>
</evidence>
<dbReference type="Pfam" id="PF17892">
    <property type="entry name" value="Cadherin_5"/>
    <property type="match status" value="1"/>
</dbReference>
<sequence>MTETASAAEAASVEGGNELPVVTGVPVFSTLEETALVVSEAELLAFASDADGDTLTVVGLVALGGLVSSNGDGTWTFVPDTNFTGTAELQYQVYDGTDYVSALATVTVAPVNDAPVVGVAAGGGEAGVNDHTSSHQNASAVARLDDGGYVVVWASNGQDGSGYGIYAQRYDADGTAAGSEFRVNAATANSQRQPAVAALAGGGFVVTWASTGDGSLEGVYQQRFDAGGAALGGQDLVNETIAGSQDLAQVAGLAGGGHVVVWRSARADGSGHDVYLRAYDAAGAALGGEALVSGGVAGEGNGQDLPVLAALSDGGVLVAWSSADGDGAGVFARRFDAAGNAAGAAFQVNSHDVGAQEEPAVAALADGGFVIAWRSLGQDGSS</sequence>
<reference evidence="2 3" key="1">
    <citation type="submission" date="2020-07" db="EMBL/GenBank/DDBJ databases">
        <title>Stappia sp., F7233, whole genome shotgun sequencing project.</title>
        <authorList>
            <person name="Jiang S."/>
            <person name="Liu Z.W."/>
            <person name="Du Z.J."/>
        </authorList>
    </citation>
    <scope>NUCLEOTIDE SEQUENCE [LARGE SCALE GENOMIC DNA]</scope>
    <source>
        <strain evidence="2 3">F7233</strain>
    </source>
</reference>
<evidence type="ECO:0000313" key="3">
    <source>
        <dbReference type="Proteomes" id="UP000541109"/>
    </source>
</evidence>
<gene>
    <name evidence="2" type="ORF">H2509_03275</name>
</gene>
<evidence type="ECO:0000259" key="1">
    <source>
        <dbReference type="Pfam" id="PF17892"/>
    </source>
</evidence>
<dbReference type="Gene3D" id="2.60.40.2810">
    <property type="match status" value="1"/>
</dbReference>
<dbReference type="AlphaFoldDB" id="A0A839A956"/>
<organism evidence="2 3">
    <name type="scientific">Stappia albiluteola</name>
    <dbReference type="NCBI Taxonomy" id="2758565"/>
    <lineage>
        <taxon>Bacteria</taxon>
        <taxon>Pseudomonadati</taxon>
        <taxon>Pseudomonadota</taxon>
        <taxon>Alphaproteobacteria</taxon>
        <taxon>Hyphomicrobiales</taxon>
        <taxon>Stappiaceae</taxon>
        <taxon>Stappia</taxon>
    </lineage>
</organism>
<name>A0A839A956_9HYPH</name>
<feature type="non-terminal residue" evidence="2">
    <location>
        <position position="382"/>
    </location>
</feature>
<feature type="domain" description="Cadherin-like" evidence="1">
    <location>
        <begin position="17"/>
        <end position="108"/>
    </location>
</feature>
<dbReference type="EMBL" id="JACFXV010000037">
    <property type="protein sequence ID" value="MBA5776140.1"/>
    <property type="molecule type" value="Genomic_DNA"/>
</dbReference>
<accession>A0A839A956</accession>
<comment type="caution">
    <text evidence="2">The sequence shown here is derived from an EMBL/GenBank/DDBJ whole genome shotgun (WGS) entry which is preliminary data.</text>
</comment>
<dbReference type="Proteomes" id="UP000541109">
    <property type="component" value="Unassembled WGS sequence"/>
</dbReference>
<dbReference type="RefSeq" id="WP_182162269.1">
    <property type="nucleotide sequence ID" value="NZ_JACFXV010000037.1"/>
</dbReference>
<proteinExistence type="predicted"/>
<keyword evidence="3" id="KW-1185">Reference proteome</keyword>
<dbReference type="InterPro" id="IPR041690">
    <property type="entry name" value="Cadherin_5"/>
</dbReference>
<protein>
    <submittedName>
        <fullName evidence="2">Cadherin-like domain-containing protein</fullName>
    </submittedName>
</protein>